<evidence type="ECO:0000256" key="1">
    <source>
        <dbReference type="ARBA" id="ARBA00022737"/>
    </source>
</evidence>
<feature type="coiled-coil region" evidence="4">
    <location>
        <begin position="2"/>
        <end position="34"/>
    </location>
</feature>
<evidence type="ECO:0000256" key="3">
    <source>
        <dbReference type="PROSITE-ProRule" id="PRU00339"/>
    </source>
</evidence>
<keyword evidence="1" id="KW-0677">Repeat</keyword>
<name>I7M093_TETTS</name>
<evidence type="ECO:0000313" key="6">
    <source>
        <dbReference type="Proteomes" id="UP000009168"/>
    </source>
</evidence>
<dbReference type="InParanoid" id="I7M093"/>
<protein>
    <submittedName>
        <fullName evidence="5">Tetratricopeptide repeat protein</fullName>
    </submittedName>
</protein>
<keyword evidence="4" id="KW-0175">Coiled coil</keyword>
<dbReference type="Proteomes" id="UP000009168">
    <property type="component" value="Unassembled WGS sequence"/>
</dbReference>
<dbReference type="OrthoDB" id="1926212at2759"/>
<organism evidence="5 6">
    <name type="scientific">Tetrahymena thermophila (strain SB210)</name>
    <dbReference type="NCBI Taxonomy" id="312017"/>
    <lineage>
        <taxon>Eukaryota</taxon>
        <taxon>Sar</taxon>
        <taxon>Alveolata</taxon>
        <taxon>Ciliophora</taxon>
        <taxon>Intramacronucleata</taxon>
        <taxon>Oligohymenophorea</taxon>
        <taxon>Hymenostomatida</taxon>
        <taxon>Tetrahymenina</taxon>
        <taxon>Tetrahymenidae</taxon>
        <taxon>Tetrahymena</taxon>
    </lineage>
</organism>
<evidence type="ECO:0000256" key="2">
    <source>
        <dbReference type="ARBA" id="ARBA00022803"/>
    </source>
</evidence>
<evidence type="ECO:0000256" key="4">
    <source>
        <dbReference type="SAM" id="Coils"/>
    </source>
</evidence>
<dbReference type="InterPro" id="IPR019734">
    <property type="entry name" value="TPR_rpt"/>
</dbReference>
<dbReference type="InterPro" id="IPR011990">
    <property type="entry name" value="TPR-like_helical_dom_sf"/>
</dbReference>
<dbReference type="EMBL" id="GG662536">
    <property type="protein sequence ID" value="EAR85709.2"/>
    <property type="molecule type" value="Genomic_DNA"/>
</dbReference>
<dbReference type="AlphaFoldDB" id="I7M093"/>
<dbReference type="Gene3D" id="1.25.40.10">
    <property type="entry name" value="Tetratricopeptide repeat domain"/>
    <property type="match status" value="3"/>
</dbReference>
<dbReference type="SUPFAM" id="SSF48452">
    <property type="entry name" value="TPR-like"/>
    <property type="match status" value="1"/>
</dbReference>
<dbReference type="PANTHER" id="PTHR44943:SF8">
    <property type="entry name" value="TPR REPEAT-CONTAINING PROTEIN MJ0263"/>
    <property type="match status" value="1"/>
</dbReference>
<dbReference type="KEGG" id="tet:TTHERM_00421180"/>
<sequence length="470" mass="55996">MLKNDEIENRKLQQEKQILENQLKEAKIDQLKEKVGVIERLSQVYYELDLKSEYKDFLEKYVTPLGNDCFNNSSEIMFFIGLGLFQEFKFKESELYIKRSLEVNPLNYKALNTLACIIVELNPQQKHQYIEILKQVLKIKEDYYRAHFNIATAYEDIKDFQNAEYHYKRSIELNPELFKLYYTYIYFLLSFNKVNEALKIITQIEAKFTQDQQVYDIYQLYFQCYFELNQFEISYKYALMSIKIDSEQFSGHVNSGNALFGLGQFEKAIQSIKTGIEKKLKDTSKGKDFIRCNIEYYNIGLCYLQLNQLDNALQSFEKSIVEDKSYNSSYKQIMKIYLQKQNYTGFLDVFEQSILNTQNKNRSLIASFVLDHGFQIPVQRIESFMQKMILNGLNNNIIINSIYYQMKDETTKVDYSLTSKRQIYYSIYKLLSEKYLRISQTLQILTSYEKIIKNSLQFQQKYSIWDLLID</sequence>
<proteinExistence type="predicted"/>
<dbReference type="RefSeq" id="XP_001033372.2">
    <property type="nucleotide sequence ID" value="XM_001033372.2"/>
</dbReference>
<keyword evidence="6" id="KW-1185">Reference proteome</keyword>
<accession>I7M093</accession>
<dbReference type="GeneID" id="7846271"/>
<gene>
    <name evidence="5" type="ORF">TTHERM_00421180</name>
</gene>
<dbReference type="SMART" id="SM00028">
    <property type="entry name" value="TPR"/>
    <property type="match status" value="4"/>
</dbReference>
<dbReference type="PROSITE" id="PS50005">
    <property type="entry name" value="TPR"/>
    <property type="match status" value="2"/>
</dbReference>
<keyword evidence="2 3" id="KW-0802">TPR repeat</keyword>
<evidence type="ECO:0000313" key="5">
    <source>
        <dbReference type="EMBL" id="EAR85709.2"/>
    </source>
</evidence>
<feature type="repeat" description="TPR" evidence="3">
    <location>
        <begin position="293"/>
        <end position="326"/>
    </location>
</feature>
<feature type="repeat" description="TPR" evidence="3">
    <location>
        <begin position="144"/>
        <end position="177"/>
    </location>
</feature>
<dbReference type="InterPro" id="IPR051685">
    <property type="entry name" value="Ycf3/AcsC/BcsC/TPR_MFPF"/>
</dbReference>
<dbReference type="STRING" id="312017.I7M093"/>
<dbReference type="Pfam" id="PF00515">
    <property type="entry name" value="TPR_1"/>
    <property type="match status" value="2"/>
</dbReference>
<dbReference type="PANTHER" id="PTHR44943">
    <property type="entry name" value="CELLULOSE SYNTHASE OPERON PROTEIN C"/>
    <property type="match status" value="1"/>
</dbReference>
<reference evidence="6" key="1">
    <citation type="journal article" date="2006" name="PLoS Biol.">
        <title>Macronuclear genome sequence of the ciliate Tetrahymena thermophila, a model eukaryote.</title>
        <authorList>
            <person name="Eisen J.A."/>
            <person name="Coyne R.S."/>
            <person name="Wu M."/>
            <person name="Wu D."/>
            <person name="Thiagarajan M."/>
            <person name="Wortman J.R."/>
            <person name="Badger J.H."/>
            <person name="Ren Q."/>
            <person name="Amedeo P."/>
            <person name="Jones K.M."/>
            <person name="Tallon L.J."/>
            <person name="Delcher A.L."/>
            <person name="Salzberg S.L."/>
            <person name="Silva J.C."/>
            <person name="Haas B.J."/>
            <person name="Majoros W.H."/>
            <person name="Farzad M."/>
            <person name="Carlton J.M."/>
            <person name="Smith R.K. Jr."/>
            <person name="Garg J."/>
            <person name="Pearlman R.E."/>
            <person name="Karrer K.M."/>
            <person name="Sun L."/>
            <person name="Manning G."/>
            <person name="Elde N.C."/>
            <person name="Turkewitz A.P."/>
            <person name="Asai D.J."/>
            <person name="Wilkes D.E."/>
            <person name="Wang Y."/>
            <person name="Cai H."/>
            <person name="Collins K."/>
            <person name="Stewart B.A."/>
            <person name="Lee S.R."/>
            <person name="Wilamowska K."/>
            <person name="Weinberg Z."/>
            <person name="Ruzzo W.L."/>
            <person name="Wloga D."/>
            <person name="Gaertig J."/>
            <person name="Frankel J."/>
            <person name="Tsao C.-C."/>
            <person name="Gorovsky M.A."/>
            <person name="Keeling P.J."/>
            <person name="Waller R.F."/>
            <person name="Patron N.J."/>
            <person name="Cherry J.M."/>
            <person name="Stover N.A."/>
            <person name="Krieger C.J."/>
            <person name="del Toro C."/>
            <person name="Ryder H.F."/>
            <person name="Williamson S.C."/>
            <person name="Barbeau R.A."/>
            <person name="Hamilton E.P."/>
            <person name="Orias E."/>
        </authorList>
    </citation>
    <scope>NUCLEOTIDE SEQUENCE [LARGE SCALE GENOMIC DNA]</scope>
    <source>
        <strain evidence="6">SB210</strain>
    </source>
</reference>